<gene>
    <name evidence="4" type="ORF">AK812_SmicGene39138</name>
</gene>
<keyword evidence="1" id="KW-0175">Coiled coil</keyword>
<feature type="compositionally biased region" description="Basic and acidic residues" evidence="2">
    <location>
        <begin position="25"/>
        <end position="41"/>
    </location>
</feature>
<dbReference type="Proteomes" id="UP000186817">
    <property type="component" value="Unassembled WGS sequence"/>
</dbReference>
<keyword evidence="3" id="KW-0472">Membrane</keyword>
<evidence type="ECO:0000256" key="1">
    <source>
        <dbReference type="SAM" id="Coils"/>
    </source>
</evidence>
<comment type="caution">
    <text evidence="4">The sequence shown here is derived from an EMBL/GenBank/DDBJ whole genome shotgun (WGS) entry which is preliminary data.</text>
</comment>
<feature type="transmembrane region" description="Helical" evidence="3">
    <location>
        <begin position="314"/>
        <end position="339"/>
    </location>
</feature>
<evidence type="ECO:0000313" key="4">
    <source>
        <dbReference type="EMBL" id="OLP80447.1"/>
    </source>
</evidence>
<name>A0A1Q9CC99_SYMMI</name>
<reference evidence="4 5" key="1">
    <citation type="submission" date="2016-02" db="EMBL/GenBank/DDBJ databases">
        <title>Genome analysis of coral dinoflagellate symbionts highlights evolutionary adaptations to a symbiotic lifestyle.</title>
        <authorList>
            <person name="Aranda M."/>
            <person name="Li Y."/>
            <person name="Liew Y.J."/>
            <person name="Baumgarten S."/>
            <person name="Simakov O."/>
            <person name="Wilson M."/>
            <person name="Piel J."/>
            <person name="Ashoor H."/>
            <person name="Bougouffa S."/>
            <person name="Bajic V.B."/>
            <person name="Ryu T."/>
            <person name="Ravasi T."/>
            <person name="Bayer T."/>
            <person name="Micklem G."/>
            <person name="Kim H."/>
            <person name="Bhak J."/>
            <person name="Lajeunesse T.C."/>
            <person name="Voolstra C.R."/>
        </authorList>
    </citation>
    <scope>NUCLEOTIDE SEQUENCE [LARGE SCALE GENOMIC DNA]</scope>
    <source>
        <strain evidence="4 5">CCMP2467</strain>
    </source>
</reference>
<proteinExistence type="predicted"/>
<evidence type="ECO:0000256" key="3">
    <source>
        <dbReference type="SAM" id="Phobius"/>
    </source>
</evidence>
<keyword evidence="3" id="KW-1133">Transmembrane helix</keyword>
<dbReference type="EMBL" id="LSRX01001378">
    <property type="protein sequence ID" value="OLP80447.1"/>
    <property type="molecule type" value="Genomic_DNA"/>
</dbReference>
<feature type="coiled-coil region" evidence="1">
    <location>
        <begin position="46"/>
        <end position="104"/>
    </location>
</feature>
<keyword evidence="3" id="KW-0812">Transmembrane</keyword>
<feature type="transmembrane region" description="Helical" evidence="3">
    <location>
        <begin position="245"/>
        <end position="265"/>
    </location>
</feature>
<keyword evidence="5" id="KW-1185">Reference proteome</keyword>
<accession>A0A1Q9CC99</accession>
<sequence>MSKTAPTGGEPPENDEAAATAPTPKAKESKVKKTPKARSEADGGLASAVQAQAKQLAAQAEQLGAQSQQLSTQAELLSRQDLDIQQLEQRLERLLEQGARTVVAEVVEDVQANDVVEVKLVAAPQADEEDEIHDGVALYEFDQSIWDAALLLFFNNATTPVDRVVLILGFLLNLALQIALLLTVTFILLENPYTHQTVKEMLTWRVGAHTSANFDDTAGQSLLRRLCNQELWSYEQAEFKLMYDYLYQVVPGYILSSLAIIMWILTVMVEFRRCTEQALAVIHLPAISPRESGAVHHRDGRIAIKGIQPTKRCLALVTLSLPRIAVMLWMALFGCQYLAQTVSLENIVLNAVGLAFIMDVDELIAHVLLTEQLRSMLPRIEPMRCGESSGKPVSICPPVKDLTRYVVTTGFLTEHNKRKRLLLMLLAQAAQEGTISCMMRQCLPADTSVAGIGGQRLCYTLASGGKEMKEAFARCVDPLFPACSPCQTSPPCESFCEAEVFIEQPLGAMCHLDNECGGDPLAACHFGICRRVLWAGQKCEEGESLGHDVCIYGGERCVNGRCVGFGTNVPCWDGYQEGRDLDCQKGWYCLRGVCVPQLPRSHSCRGEHPHECLQGHLCNLATTPSLCVMEYSLEAGAASSDGRLCKSSHLDTRTMECADIPLYDSSGGECTSPASCVRADGTTGECKCKRWWDGVSLPGYCELLVPDLQRPSFAEFRRYALQGCHHDWPEARCAAELDKLGLLELVNRERQATADPTRNVPECAQDIIPLVVVVSSSPSALPLLGILLPSMANLLFGYST</sequence>
<dbReference type="AlphaFoldDB" id="A0A1Q9CC99"/>
<feature type="region of interest" description="Disordered" evidence="2">
    <location>
        <begin position="1"/>
        <end position="46"/>
    </location>
</feature>
<evidence type="ECO:0000256" key="2">
    <source>
        <dbReference type="SAM" id="MobiDB-lite"/>
    </source>
</evidence>
<evidence type="ECO:0000313" key="5">
    <source>
        <dbReference type="Proteomes" id="UP000186817"/>
    </source>
</evidence>
<organism evidence="4 5">
    <name type="scientific">Symbiodinium microadriaticum</name>
    <name type="common">Dinoflagellate</name>
    <name type="synonym">Zooxanthella microadriatica</name>
    <dbReference type="NCBI Taxonomy" id="2951"/>
    <lineage>
        <taxon>Eukaryota</taxon>
        <taxon>Sar</taxon>
        <taxon>Alveolata</taxon>
        <taxon>Dinophyceae</taxon>
        <taxon>Suessiales</taxon>
        <taxon>Symbiodiniaceae</taxon>
        <taxon>Symbiodinium</taxon>
    </lineage>
</organism>
<protein>
    <submittedName>
        <fullName evidence="4">Uncharacterized protein</fullName>
    </submittedName>
</protein>
<feature type="transmembrane region" description="Helical" evidence="3">
    <location>
        <begin position="164"/>
        <end position="189"/>
    </location>
</feature>
<dbReference type="OrthoDB" id="446080at2759"/>